<dbReference type="InterPro" id="IPR045584">
    <property type="entry name" value="Pilin-like"/>
</dbReference>
<organism evidence="7 8">
    <name type="scientific">Gottschalkia acidurici (strain ATCC 7906 / DSM 604 / BCRC 14475 / CIP 104303 / KCTC 5404 / NCIMB 10678 / 9a)</name>
    <name type="common">Clostridium acidurici</name>
    <dbReference type="NCBI Taxonomy" id="1128398"/>
    <lineage>
        <taxon>Bacteria</taxon>
        <taxon>Bacillati</taxon>
        <taxon>Bacillota</taxon>
        <taxon>Tissierellia</taxon>
        <taxon>Tissierellales</taxon>
        <taxon>Gottschalkiaceae</taxon>
        <taxon>Gottschalkia</taxon>
    </lineage>
</organism>
<gene>
    <name evidence="7" type="ordered locus">Curi_c07260</name>
</gene>
<evidence type="ECO:0000313" key="8">
    <source>
        <dbReference type="Proteomes" id="UP000006094"/>
    </source>
</evidence>
<dbReference type="OrthoDB" id="1707789at2"/>
<keyword evidence="5 6" id="KW-0472">Membrane</keyword>
<dbReference type="GO" id="GO:0016020">
    <property type="term" value="C:membrane"/>
    <property type="evidence" value="ECO:0007669"/>
    <property type="project" value="UniProtKB-SubCell"/>
</dbReference>
<dbReference type="PANTHER" id="PTHR30093:SF44">
    <property type="entry name" value="TYPE II SECRETION SYSTEM CORE PROTEIN G"/>
    <property type="match status" value="1"/>
</dbReference>
<evidence type="ECO:0000256" key="2">
    <source>
        <dbReference type="ARBA" id="ARBA00022481"/>
    </source>
</evidence>
<protein>
    <submittedName>
        <fullName evidence="7">Type IV pilin</fullName>
    </submittedName>
</protein>
<evidence type="ECO:0000256" key="3">
    <source>
        <dbReference type="ARBA" id="ARBA00022692"/>
    </source>
</evidence>
<name>K0AX41_GOTA9</name>
<feature type="transmembrane region" description="Helical" evidence="6">
    <location>
        <begin position="20"/>
        <end position="41"/>
    </location>
</feature>
<dbReference type="Pfam" id="PF07963">
    <property type="entry name" value="N_methyl"/>
    <property type="match status" value="1"/>
</dbReference>
<keyword evidence="2" id="KW-0488">Methylation</keyword>
<dbReference type="NCBIfam" id="TIGR02532">
    <property type="entry name" value="IV_pilin_GFxxxE"/>
    <property type="match status" value="1"/>
</dbReference>
<dbReference type="Proteomes" id="UP000006094">
    <property type="component" value="Chromosome"/>
</dbReference>
<evidence type="ECO:0000256" key="1">
    <source>
        <dbReference type="ARBA" id="ARBA00004167"/>
    </source>
</evidence>
<evidence type="ECO:0000256" key="6">
    <source>
        <dbReference type="SAM" id="Phobius"/>
    </source>
</evidence>
<dbReference type="SUPFAM" id="SSF54523">
    <property type="entry name" value="Pili subunits"/>
    <property type="match status" value="1"/>
</dbReference>
<dbReference type="PANTHER" id="PTHR30093">
    <property type="entry name" value="GENERAL SECRETION PATHWAY PROTEIN G"/>
    <property type="match status" value="1"/>
</dbReference>
<accession>K0AX41</accession>
<comment type="subcellular location">
    <subcellularLocation>
        <location evidence="1">Membrane</location>
        <topology evidence="1">Single-pass membrane protein</topology>
    </subcellularLocation>
</comment>
<proteinExistence type="predicted"/>
<dbReference type="eggNOG" id="COG2165">
    <property type="taxonomic scope" value="Bacteria"/>
</dbReference>
<dbReference type="EMBL" id="CP003326">
    <property type="protein sequence ID" value="AFS77799.1"/>
    <property type="molecule type" value="Genomic_DNA"/>
</dbReference>
<dbReference type="Gene3D" id="3.30.700.10">
    <property type="entry name" value="Glycoprotein, Type 4 Pilin"/>
    <property type="match status" value="1"/>
</dbReference>
<reference evidence="7 8" key="1">
    <citation type="journal article" date="2012" name="PLoS ONE">
        <title>The purine-utilizing bacterium Clostridium acidurici 9a: a genome-guided metabolic reconsideration.</title>
        <authorList>
            <person name="Hartwich K."/>
            <person name="Poehlein A."/>
            <person name="Daniel R."/>
        </authorList>
    </citation>
    <scope>NUCLEOTIDE SEQUENCE [LARGE SCALE GENOMIC DNA]</scope>
    <source>
        <strain evidence="8">ATCC 7906 / DSM 604 / BCRC 14475 / CIP 104303 / KCTC 5404 / NCIMB 10678 / 9a</strain>
    </source>
</reference>
<keyword evidence="4 6" id="KW-1133">Transmembrane helix</keyword>
<evidence type="ECO:0000256" key="5">
    <source>
        <dbReference type="ARBA" id="ARBA00023136"/>
    </source>
</evidence>
<sequence>MFVKSRVEQFRQDQNGFTLVELIVVVAILGILAAIGVSRFAGMTDKAREKADLSTAATIASATQAWISDQDKKVESSDIGINFITNELVAKGYIESPKNSQTNGETWVVLYDDSTHELIVKAGTNEWYPKKE</sequence>
<dbReference type="AlphaFoldDB" id="K0AX41"/>
<dbReference type="STRING" id="1128398.Curi_c07260"/>
<keyword evidence="3 6" id="KW-0812">Transmembrane</keyword>
<keyword evidence="8" id="KW-1185">Reference proteome</keyword>
<dbReference type="HOGENOM" id="CLU_091705_7_3_9"/>
<evidence type="ECO:0000313" key="7">
    <source>
        <dbReference type="EMBL" id="AFS77799.1"/>
    </source>
</evidence>
<evidence type="ECO:0000256" key="4">
    <source>
        <dbReference type="ARBA" id="ARBA00022989"/>
    </source>
</evidence>
<dbReference type="InterPro" id="IPR012902">
    <property type="entry name" value="N_methyl_site"/>
</dbReference>
<dbReference type="KEGG" id="cad:Curi_c07260"/>